<keyword evidence="3" id="KW-1185">Reference proteome</keyword>
<dbReference type="OrthoDB" id="5313204at2759"/>
<dbReference type="Proteomes" id="UP000676310">
    <property type="component" value="Unassembled WGS sequence"/>
</dbReference>
<feature type="region of interest" description="Disordered" evidence="1">
    <location>
        <begin position="57"/>
        <end position="126"/>
    </location>
</feature>
<evidence type="ECO:0000313" key="3">
    <source>
        <dbReference type="Proteomes" id="UP000676310"/>
    </source>
</evidence>
<dbReference type="AlphaFoldDB" id="A0A8J2N4J5"/>
<comment type="caution">
    <text evidence="2">The sequence shown here is derived from an EMBL/GenBank/DDBJ whole genome shotgun (WGS) entry which is preliminary data.</text>
</comment>
<accession>A0A8J2N4J5</accession>
<protein>
    <submittedName>
        <fullName evidence="2">Uncharacterized protein</fullName>
    </submittedName>
</protein>
<dbReference type="RefSeq" id="XP_043167649.1">
    <property type="nucleotide sequence ID" value="XM_043311714.1"/>
</dbReference>
<feature type="compositionally biased region" description="Basic and acidic residues" evidence="1">
    <location>
        <begin position="81"/>
        <end position="105"/>
    </location>
</feature>
<reference evidence="2" key="1">
    <citation type="submission" date="2021-05" db="EMBL/GenBank/DDBJ databases">
        <authorList>
            <person name="Stam R."/>
        </authorList>
    </citation>
    <scope>NUCLEOTIDE SEQUENCE</scope>
    <source>
        <strain evidence="2">CS162</strain>
    </source>
</reference>
<dbReference type="EMBL" id="CAJRGZ010000017">
    <property type="protein sequence ID" value="CAG5156306.1"/>
    <property type="molecule type" value="Genomic_DNA"/>
</dbReference>
<proteinExistence type="predicted"/>
<gene>
    <name evidence="2" type="ORF">ALTATR162_LOCUS4104</name>
</gene>
<feature type="region of interest" description="Disordered" evidence="1">
    <location>
        <begin position="1"/>
        <end position="37"/>
    </location>
</feature>
<evidence type="ECO:0000256" key="1">
    <source>
        <dbReference type="SAM" id="MobiDB-lite"/>
    </source>
</evidence>
<organism evidence="2 3">
    <name type="scientific">Alternaria atra</name>
    <dbReference type="NCBI Taxonomy" id="119953"/>
    <lineage>
        <taxon>Eukaryota</taxon>
        <taxon>Fungi</taxon>
        <taxon>Dikarya</taxon>
        <taxon>Ascomycota</taxon>
        <taxon>Pezizomycotina</taxon>
        <taxon>Dothideomycetes</taxon>
        <taxon>Pleosporomycetidae</taxon>
        <taxon>Pleosporales</taxon>
        <taxon>Pleosporineae</taxon>
        <taxon>Pleosporaceae</taxon>
        <taxon>Alternaria</taxon>
        <taxon>Alternaria sect. Ulocladioides</taxon>
    </lineage>
</organism>
<feature type="compositionally biased region" description="Basic and acidic residues" evidence="1">
    <location>
        <begin position="57"/>
        <end position="71"/>
    </location>
</feature>
<evidence type="ECO:0000313" key="2">
    <source>
        <dbReference type="EMBL" id="CAG5156306.1"/>
    </source>
</evidence>
<sequence length="126" mass="13572">MDKIKEKLHIGSSKNKNENDVNTSTGHVGTIEENRDSIDSELAAMPPSERVAYLKEFEDSDKHDTPKKGGLLEKLIARGNKKTEDDIAQETREREARQAAHRDATHATMGPGVGASAHSAAGPGGL</sequence>
<feature type="compositionally biased region" description="Basic and acidic residues" evidence="1">
    <location>
        <begin position="1"/>
        <end position="19"/>
    </location>
</feature>
<dbReference type="GeneID" id="67015735"/>
<feature type="compositionally biased region" description="Low complexity" evidence="1">
    <location>
        <begin position="114"/>
        <end position="126"/>
    </location>
</feature>
<name>A0A8J2N4J5_9PLEO</name>